<feature type="transmembrane region" description="Helical" evidence="1">
    <location>
        <begin position="146"/>
        <end position="166"/>
    </location>
</feature>
<proteinExistence type="predicted"/>
<feature type="transmembrane region" description="Helical" evidence="1">
    <location>
        <begin position="32"/>
        <end position="59"/>
    </location>
</feature>
<evidence type="ECO:0000313" key="2">
    <source>
        <dbReference type="EMBL" id="MIV46643.1"/>
    </source>
</evidence>
<dbReference type="EMBL" id="RSUV01000026">
    <property type="protein sequence ID" value="MIV46643.1"/>
    <property type="molecule type" value="Genomic_DNA"/>
</dbReference>
<comment type="caution">
    <text evidence="2">The sequence shown here is derived from an EMBL/GenBank/DDBJ whole genome shotgun (WGS) entry which is preliminary data.</text>
</comment>
<keyword evidence="1" id="KW-0812">Transmembrane</keyword>
<protein>
    <submittedName>
        <fullName evidence="2">Uncharacterized protein</fullName>
    </submittedName>
</protein>
<dbReference type="AlphaFoldDB" id="A0A402WM03"/>
<feature type="transmembrane region" description="Helical" evidence="1">
    <location>
        <begin position="120"/>
        <end position="140"/>
    </location>
</feature>
<keyword evidence="1" id="KW-0472">Membrane</keyword>
<feature type="transmembrane region" description="Helical" evidence="1">
    <location>
        <begin position="79"/>
        <end position="99"/>
    </location>
</feature>
<sequence length="185" mass="20607">MLTFNDVNRDFKAIFDGVSDANRVVPSTAKAVMVALILPMIGITLSTLTFGVLCAGSNHRNISISLLVDYILSGDAIPVYMSMVIGFLQVIILLPYIVLYHSIPQSIREKTPLITYFKKALFKGVVLYICTLLMTCLMSYHNPIYLFATPVVMCIAIFATFMTFNLQMAKYGVGPLIHKLNKTIR</sequence>
<evidence type="ECO:0000256" key="1">
    <source>
        <dbReference type="SAM" id="Phobius"/>
    </source>
</evidence>
<dbReference type="Proteomes" id="UP000839530">
    <property type="component" value="Unassembled WGS sequence"/>
</dbReference>
<gene>
    <name evidence="2" type="ORF">A7E06_24915</name>
</gene>
<organism evidence="2">
    <name type="scientific">Salmonella enterica</name>
    <name type="common">Salmonella choleraesuis</name>
    <dbReference type="NCBI Taxonomy" id="28901"/>
    <lineage>
        <taxon>Bacteria</taxon>
        <taxon>Pseudomonadati</taxon>
        <taxon>Pseudomonadota</taxon>
        <taxon>Gammaproteobacteria</taxon>
        <taxon>Enterobacterales</taxon>
        <taxon>Enterobacteriaceae</taxon>
        <taxon>Salmonella</taxon>
    </lineage>
</organism>
<reference evidence="2" key="1">
    <citation type="submission" date="2018-07" db="EMBL/GenBank/DDBJ databases">
        <authorList>
            <consortium name="GenomeTrakr network: Whole genome sequencing for foodborne pathogen traceback"/>
        </authorList>
    </citation>
    <scope>NUCLEOTIDE SEQUENCE [LARGE SCALE GENOMIC DNA]</scope>
    <source>
        <strain evidence="2">CFSAN048114</strain>
    </source>
</reference>
<accession>A0A402WM03</accession>
<keyword evidence="1" id="KW-1133">Transmembrane helix</keyword>
<name>A0A402WM03_SALER</name>